<sequence length="78" mass="8947">MDRLHPGQFPLDRGDDYVFYTGEYVGHNIIIAIFPTGQKYGTNSVAALAWSRIISAKKLQNLGFNRYATVKYWPLPKR</sequence>
<evidence type="ECO:0000313" key="2">
    <source>
        <dbReference type="Proteomes" id="UP000294847"/>
    </source>
</evidence>
<dbReference type="EMBL" id="CP034206">
    <property type="protein sequence ID" value="QBZ58396.1"/>
    <property type="molecule type" value="Genomic_DNA"/>
</dbReference>
<dbReference type="Proteomes" id="UP000294847">
    <property type="component" value="Chromosome 3"/>
</dbReference>
<accession>A0A4P7NBF9</accession>
<dbReference type="AlphaFoldDB" id="A0A4P7NBF9"/>
<protein>
    <submittedName>
        <fullName evidence="1">Uncharacterized protein</fullName>
    </submittedName>
</protein>
<reference evidence="1 2" key="1">
    <citation type="journal article" date="2019" name="Mol. Biol. Evol.">
        <title>Blast fungal genomes show frequent chromosomal changes, gene gains and losses, and effector gene turnover.</title>
        <authorList>
            <person name="Gomez Luciano L.B."/>
            <person name="Jason Tsai I."/>
            <person name="Chuma I."/>
            <person name="Tosa Y."/>
            <person name="Chen Y.H."/>
            <person name="Li J.Y."/>
            <person name="Li M.Y."/>
            <person name="Jade Lu M.Y."/>
            <person name="Nakayashiki H."/>
            <person name="Li W.H."/>
        </authorList>
    </citation>
    <scope>NUCLEOTIDE SEQUENCE [LARGE SCALE GENOMIC DNA]</scope>
    <source>
        <strain evidence="1">MZ5-1-6</strain>
    </source>
</reference>
<evidence type="ECO:0000313" key="1">
    <source>
        <dbReference type="EMBL" id="QBZ58396.1"/>
    </source>
</evidence>
<proteinExistence type="predicted"/>
<organism evidence="1 2">
    <name type="scientific">Pyricularia oryzae</name>
    <name type="common">Rice blast fungus</name>
    <name type="synonym">Magnaporthe oryzae</name>
    <dbReference type="NCBI Taxonomy" id="318829"/>
    <lineage>
        <taxon>Eukaryota</taxon>
        <taxon>Fungi</taxon>
        <taxon>Dikarya</taxon>
        <taxon>Ascomycota</taxon>
        <taxon>Pezizomycotina</taxon>
        <taxon>Sordariomycetes</taxon>
        <taxon>Sordariomycetidae</taxon>
        <taxon>Magnaporthales</taxon>
        <taxon>Pyriculariaceae</taxon>
        <taxon>Pyricularia</taxon>
    </lineage>
</organism>
<gene>
    <name evidence="1" type="ORF">PoMZ_03348</name>
</gene>
<name>A0A4P7NBF9_PYROR</name>